<reference evidence="2 3" key="1">
    <citation type="submission" date="2017-08" db="EMBL/GenBank/DDBJ databases">
        <title>Infants hospitalized years apart are colonized by the same room-sourced microbial strains.</title>
        <authorList>
            <person name="Brooks B."/>
            <person name="Olm M.R."/>
            <person name="Firek B.A."/>
            <person name="Baker R."/>
            <person name="Thomas B.C."/>
            <person name="Morowitz M.J."/>
            <person name="Banfield J.F."/>
        </authorList>
    </citation>
    <scope>NUCLEOTIDE SEQUENCE [LARGE SCALE GENOMIC DNA]</scope>
    <source>
        <strain evidence="2">S2_006_000_R2_64</strain>
    </source>
</reference>
<dbReference type="Proteomes" id="UP000249739">
    <property type="component" value="Unassembled WGS sequence"/>
</dbReference>
<accession>A0A2W5FGB5</accession>
<evidence type="ECO:0000313" key="2">
    <source>
        <dbReference type="EMBL" id="PZP55055.1"/>
    </source>
</evidence>
<dbReference type="EMBL" id="QFOT01000092">
    <property type="protein sequence ID" value="PZP55055.1"/>
    <property type="molecule type" value="Genomic_DNA"/>
</dbReference>
<dbReference type="PANTHER" id="PTHR36508:SF1">
    <property type="entry name" value="PROTEIN SLYX"/>
    <property type="match status" value="1"/>
</dbReference>
<dbReference type="PANTHER" id="PTHR36508">
    <property type="entry name" value="PROTEIN SLYX"/>
    <property type="match status" value="1"/>
</dbReference>
<gene>
    <name evidence="2" type="ORF">DI586_08045</name>
</gene>
<dbReference type="InterPro" id="IPR007236">
    <property type="entry name" value="SlyX"/>
</dbReference>
<comment type="caution">
    <text evidence="2">The sequence shown here is derived from an EMBL/GenBank/DDBJ whole genome shotgun (WGS) entry which is preliminary data.</text>
</comment>
<proteinExistence type="predicted"/>
<feature type="region of interest" description="Disordered" evidence="1">
    <location>
        <begin position="51"/>
        <end position="74"/>
    </location>
</feature>
<dbReference type="Pfam" id="PF04102">
    <property type="entry name" value="SlyX"/>
    <property type="match status" value="1"/>
</dbReference>
<evidence type="ECO:0000313" key="3">
    <source>
        <dbReference type="Proteomes" id="UP000249739"/>
    </source>
</evidence>
<sequence>MTEERINSIETALAHHEMQIQELSEIINQQWKEIERLKRNLEKAYDKISEIESSEDTEGKSVTEIAAANKPPHY</sequence>
<evidence type="ECO:0000256" key="1">
    <source>
        <dbReference type="SAM" id="MobiDB-lite"/>
    </source>
</evidence>
<dbReference type="AlphaFoldDB" id="A0A2W5FGB5"/>
<organism evidence="2 3">
    <name type="scientific">Micavibrio aeruginosavorus</name>
    <dbReference type="NCBI Taxonomy" id="349221"/>
    <lineage>
        <taxon>Bacteria</taxon>
        <taxon>Pseudomonadati</taxon>
        <taxon>Bdellovibrionota</taxon>
        <taxon>Bdellovibrionia</taxon>
        <taxon>Bdellovibrionales</taxon>
        <taxon>Pseudobdellovibrionaceae</taxon>
        <taxon>Micavibrio</taxon>
    </lineage>
</organism>
<name>A0A2W5FGB5_9BACT</name>
<protein>
    <submittedName>
        <fullName evidence="2">SlyX protein</fullName>
    </submittedName>
</protein>